<evidence type="ECO:0000313" key="7">
    <source>
        <dbReference type="Proteomes" id="UP000184512"/>
    </source>
</evidence>
<dbReference type="Proteomes" id="UP000184512">
    <property type="component" value="Unassembled WGS sequence"/>
</dbReference>
<dbReference type="STRING" id="1123357.SAMN02745244_03332"/>
<protein>
    <submittedName>
        <fullName evidence="6">Peptide/nickel transport system substrate-binding protein</fullName>
    </submittedName>
</protein>
<dbReference type="InterPro" id="IPR000914">
    <property type="entry name" value="SBP_5_dom"/>
</dbReference>
<dbReference type="InterPro" id="IPR023765">
    <property type="entry name" value="SBP_5_CS"/>
</dbReference>
<feature type="signal peptide" evidence="4">
    <location>
        <begin position="1"/>
        <end position="21"/>
    </location>
</feature>
<dbReference type="PIRSF" id="PIRSF002741">
    <property type="entry name" value="MppA"/>
    <property type="match status" value="1"/>
</dbReference>
<dbReference type="AlphaFoldDB" id="A0A1M6MEH4"/>
<dbReference type="PANTHER" id="PTHR30290">
    <property type="entry name" value="PERIPLASMIC BINDING COMPONENT OF ABC TRANSPORTER"/>
    <property type="match status" value="1"/>
</dbReference>
<feature type="domain" description="Solute-binding protein family 5" evidence="5">
    <location>
        <begin position="84"/>
        <end position="411"/>
    </location>
</feature>
<dbReference type="InterPro" id="IPR039424">
    <property type="entry name" value="SBP_5"/>
</dbReference>
<dbReference type="GO" id="GO:0015833">
    <property type="term" value="P:peptide transport"/>
    <property type="evidence" value="ECO:0007669"/>
    <property type="project" value="TreeGrafter"/>
</dbReference>
<evidence type="ECO:0000256" key="1">
    <source>
        <dbReference type="ARBA" id="ARBA00004193"/>
    </source>
</evidence>
<dbReference type="PANTHER" id="PTHR30290:SF38">
    <property type="entry name" value="D,D-DIPEPTIDE-BINDING PERIPLASMIC PROTEIN DDPA-RELATED"/>
    <property type="match status" value="1"/>
</dbReference>
<comment type="subcellular location">
    <subcellularLocation>
        <location evidence="1">Cell membrane</location>
        <topology evidence="1">Lipid-anchor</topology>
    </subcellularLocation>
</comment>
<dbReference type="InterPro" id="IPR030678">
    <property type="entry name" value="Peptide/Ni-bd"/>
</dbReference>
<accession>A0A1M6MEH4</accession>
<dbReference type="SUPFAM" id="SSF53850">
    <property type="entry name" value="Periplasmic binding protein-like II"/>
    <property type="match status" value="1"/>
</dbReference>
<dbReference type="EMBL" id="FQZG01000086">
    <property type="protein sequence ID" value="SHJ81837.1"/>
    <property type="molecule type" value="Genomic_DNA"/>
</dbReference>
<comment type="similarity">
    <text evidence="2">Belongs to the bacterial solute-binding protein 5 family.</text>
</comment>
<dbReference type="PROSITE" id="PS51257">
    <property type="entry name" value="PROKAR_LIPOPROTEIN"/>
    <property type="match status" value="1"/>
</dbReference>
<proteinExistence type="inferred from homology"/>
<evidence type="ECO:0000259" key="5">
    <source>
        <dbReference type="Pfam" id="PF00496"/>
    </source>
</evidence>
<dbReference type="Pfam" id="PF00496">
    <property type="entry name" value="SBP_bac_5"/>
    <property type="match status" value="1"/>
</dbReference>
<evidence type="ECO:0000313" key="6">
    <source>
        <dbReference type="EMBL" id="SHJ81837.1"/>
    </source>
</evidence>
<dbReference type="Gene3D" id="3.40.190.10">
    <property type="entry name" value="Periplasmic binding protein-like II"/>
    <property type="match status" value="1"/>
</dbReference>
<reference evidence="6 7" key="1">
    <citation type="submission" date="2016-11" db="EMBL/GenBank/DDBJ databases">
        <authorList>
            <person name="Jaros S."/>
            <person name="Januszkiewicz K."/>
            <person name="Wedrychowicz H."/>
        </authorList>
    </citation>
    <scope>NUCLEOTIDE SEQUENCE [LARGE SCALE GENOMIC DNA]</scope>
    <source>
        <strain evidence="6 7">DSM 12906</strain>
    </source>
</reference>
<organism evidence="6 7">
    <name type="scientific">Tessaracoccus bendigoensis DSM 12906</name>
    <dbReference type="NCBI Taxonomy" id="1123357"/>
    <lineage>
        <taxon>Bacteria</taxon>
        <taxon>Bacillati</taxon>
        <taxon>Actinomycetota</taxon>
        <taxon>Actinomycetes</taxon>
        <taxon>Propionibacteriales</taxon>
        <taxon>Propionibacteriaceae</taxon>
        <taxon>Tessaracoccus</taxon>
    </lineage>
</organism>
<dbReference type="GO" id="GO:1904680">
    <property type="term" value="F:peptide transmembrane transporter activity"/>
    <property type="evidence" value="ECO:0007669"/>
    <property type="project" value="TreeGrafter"/>
</dbReference>
<sequence length="503" mass="54962">MPSQRRIARIVASLIAAGVFLTGCSSSPSGDSSGTPDAAAEIEIGSLYEPGNLSNVDAGGQGITEAFNGNVYESLMKLDDDGSISPLLAEAQTVSDDGLTYTFTLRDGVKFHSGKDLTSADVKASFERVTAESSQAARKSSYAVVSDVATPDDKTVVFTLSERSISFPYLMAYVWIVNPDLADPKTEADGTGPYVFDDWLRGSTLSIVRNDDYWGEQAKNARVTFHYFTDASAESNALLTGEIDLVTSIQSPDSLTPFEDDPDFTISEGTSTTKELLAFNDRVAPFDDALVRRAVYSAVDREKLLDSIWAGHGSLIGSMVPPTDPWYEDLTATNAYDPELSKELLTEAGLADGFSFTLLTPNYDPHPQVAEFLKSELAKVGVTVEIQIITADEWYSKVFKERDFEATLQEHVNDRDVVWYANPDFYWGYDNADVQRLVAEAETAATEDEQTAKLKEANQIIATEAASNWLYLYPQIVVAASNVSGFPVNGLNSQFYVYNITKS</sequence>
<keyword evidence="7" id="KW-1185">Reference proteome</keyword>
<feature type="chain" id="PRO_5039508435" evidence="4">
    <location>
        <begin position="22"/>
        <end position="503"/>
    </location>
</feature>
<evidence type="ECO:0000256" key="2">
    <source>
        <dbReference type="ARBA" id="ARBA00005695"/>
    </source>
</evidence>
<dbReference type="GO" id="GO:0043190">
    <property type="term" value="C:ATP-binding cassette (ABC) transporter complex"/>
    <property type="evidence" value="ECO:0007669"/>
    <property type="project" value="InterPro"/>
</dbReference>
<dbReference type="RefSeq" id="WP_073190536.1">
    <property type="nucleotide sequence ID" value="NZ_FQZG01000086.1"/>
</dbReference>
<dbReference type="PROSITE" id="PS01040">
    <property type="entry name" value="SBP_BACTERIAL_5"/>
    <property type="match status" value="1"/>
</dbReference>
<evidence type="ECO:0000256" key="4">
    <source>
        <dbReference type="SAM" id="SignalP"/>
    </source>
</evidence>
<dbReference type="Gene3D" id="3.90.76.10">
    <property type="entry name" value="Dipeptide-binding Protein, Domain 1"/>
    <property type="match status" value="1"/>
</dbReference>
<dbReference type="Gene3D" id="3.10.105.10">
    <property type="entry name" value="Dipeptide-binding Protein, Domain 3"/>
    <property type="match status" value="1"/>
</dbReference>
<evidence type="ECO:0000256" key="3">
    <source>
        <dbReference type="ARBA" id="ARBA00022729"/>
    </source>
</evidence>
<name>A0A1M6MEH4_9ACTN</name>
<dbReference type="CDD" id="cd08494">
    <property type="entry name" value="PBP2_NikA_DppA_OppA_like_6"/>
    <property type="match status" value="1"/>
</dbReference>
<gene>
    <name evidence="6" type="ORF">SAMN02745244_03332</name>
</gene>
<dbReference type="GO" id="GO:0042597">
    <property type="term" value="C:periplasmic space"/>
    <property type="evidence" value="ECO:0007669"/>
    <property type="project" value="UniProtKB-ARBA"/>
</dbReference>
<keyword evidence="3 4" id="KW-0732">Signal</keyword>